<dbReference type="OrthoDB" id="9803734at2"/>
<dbReference type="GO" id="GO:0003954">
    <property type="term" value="F:NADH dehydrogenase activity"/>
    <property type="evidence" value="ECO:0007669"/>
    <property type="project" value="TreeGrafter"/>
</dbReference>
<feature type="transmembrane region" description="Helical" evidence="5">
    <location>
        <begin position="334"/>
        <end position="356"/>
    </location>
</feature>
<feature type="transmembrane region" description="Helical" evidence="5">
    <location>
        <begin position="269"/>
        <end position="289"/>
    </location>
</feature>
<dbReference type="GO" id="GO:0016655">
    <property type="term" value="F:oxidoreductase activity, acting on NAD(P)H, quinone or similar compound as acceptor"/>
    <property type="evidence" value="ECO:0007669"/>
    <property type="project" value="UniProtKB-UniRule"/>
</dbReference>
<gene>
    <name evidence="5" type="primary">nuoH</name>
    <name evidence="8" type="ORF">SaccyDRAFT_0397</name>
</gene>
<evidence type="ECO:0000256" key="4">
    <source>
        <dbReference type="ARBA" id="ARBA00023136"/>
    </source>
</evidence>
<feature type="compositionally biased region" description="Basic and acidic residues" evidence="7">
    <location>
        <begin position="444"/>
        <end position="453"/>
    </location>
</feature>
<evidence type="ECO:0000313" key="9">
    <source>
        <dbReference type="Proteomes" id="UP000002791"/>
    </source>
</evidence>
<comment type="subunit">
    <text evidence="5">NDH-1 is composed of 14 different subunits. Subunits NuoA, H, J, K, L, M, N constitute the membrane sector of the complex.</text>
</comment>
<evidence type="ECO:0000256" key="2">
    <source>
        <dbReference type="ARBA" id="ARBA00022692"/>
    </source>
</evidence>
<evidence type="ECO:0000256" key="5">
    <source>
        <dbReference type="HAMAP-Rule" id="MF_01350"/>
    </source>
</evidence>
<keyword evidence="5 8" id="KW-0830">Ubiquinone</keyword>
<feature type="compositionally biased region" description="Polar residues" evidence="7">
    <location>
        <begin position="456"/>
        <end position="468"/>
    </location>
</feature>
<organism evidence="8 9">
    <name type="scientific">Saccharomonospora cyanea NA-134</name>
    <dbReference type="NCBI Taxonomy" id="882082"/>
    <lineage>
        <taxon>Bacteria</taxon>
        <taxon>Bacillati</taxon>
        <taxon>Actinomycetota</taxon>
        <taxon>Actinomycetes</taxon>
        <taxon>Pseudonocardiales</taxon>
        <taxon>Pseudonocardiaceae</taxon>
        <taxon>Saccharomonospora</taxon>
    </lineage>
</organism>
<keyword evidence="5 6" id="KW-0520">NAD</keyword>
<dbReference type="GO" id="GO:0005886">
    <property type="term" value="C:plasma membrane"/>
    <property type="evidence" value="ECO:0007669"/>
    <property type="project" value="UniProtKB-SubCell"/>
</dbReference>
<evidence type="ECO:0000256" key="6">
    <source>
        <dbReference type="RuleBase" id="RU000471"/>
    </source>
</evidence>
<feature type="transmembrane region" description="Helical" evidence="5">
    <location>
        <begin position="214"/>
        <end position="232"/>
    </location>
</feature>
<feature type="transmembrane region" description="Helical" evidence="5">
    <location>
        <begin position="100"/>
        <end position="121"/>
    </location>
</feature>
<evidence type="ECO:0000256" key="7">
    <source>
        <dbReference type="SAM" id="MobiDB-lite"/>
    </source>
</evidence>
<dbReference type="STRING" id="882082.SaccyDRAFT_0397"/>
<keyword evidence="2 5" id="KW-0812">Transmembrane</keyword>
<evidence type="ECO:0000256" key="3">
    <source>
        <dbReference type="ARBA" id="ARBA00022989"/>
    </source>
</evidence>
<dbReference type="EMBL" id="CM001440">
    <property type="protein sequence ID" value="EHR59331.1"/>
    <property type="molecule type" value="Genomic_DNA"/>
</dbReference>
<dbReference type="InterPro" id="IPR018086">
    <property type="entry name" value="NADH_UbQ_OxRdtase_su1_CS"/>
</dbReference>
<accession>H5XEU9</accession>
<proteinExistence type="inferred from homology"/>
<dbReference type="PANTHER" id="PTHR11432:SF3">
    <property type="entry name" value="NADH-UBIQUINONE OXIDOREDUCTASE CHAIN 1"/>
    <property type="match status" value="1"/>
</dbReference>
<keyword evidence="9" id="KW-1185">Reference proteome</keyword>
<keyword evidence="5" id="KW-1003">Cell membrane</keyword>
<evidence type="ECO:0000313" key="8">
    <source>
        <dbReference type="EMBL" id="EHR59331.1"/>
    </source>
</evidence>
<dbReference type="Proteomes" id="UP000002791">
    <property type="component" value="Chromosome"/>
</dbReference>
<sequence length="468" mass="50753">MSPATSMVPFLAQAQEPMTRAELLADDPLWLILLKAVVILLIGPILTVFLIVGERKIIGRMQNRPGPNRVGPGGWFQSVADAIKLPFKEQIIPDTADRKIYFLAPVITVVPALIGLAAIPFGPEVTIFGERTVLQLIELPVSVLLILAGASVGVYGIVLAGWSSGSPYPLLGGLRSAAQVISYEIAMGLSIVGVALYAQSLSTGEIVDAQASGWYFYLLLPSFVIYLISMVGETNRAPFDLPEAESELVGGFHTEYSSMKFAMFFLAEYTNMVIVSAFATTLFLGGWMFPFVGLDSPLNQGWWPVLWFFGKMLLLLFGFIWLRGTLPRFRYDQFMKLGWKVLIPVGLVWILVISAIRALRTDGNVSTGQILVVGAIIIAVLVLLTLLLPEKQAPESDAVPVTGSDYPLPPLDLAVPKTTPRQKALKAKQRSTRKSVETGQSEAGKADEAERAEPASVTSGKESTDGNV</sequence>
<feature type="transmembrane region" description="Helical" evidence="5">
    <location>
        <begin position="368"/>
        <end position="388"/>
    </location>
</feature>
<dbReference type="HAMAP" id="MF_01350">
    <property type="entry name" value="NDH1_NuoH"/>
    <property type="match status" value="1"/>
</dbReference>
<feature type="region of interest" description="Disordered" evidence="7">
    <location>
        <begin position="410"/>
        <end position="468"/>
    </location>
</feature>
<name>H5XEU9_9PSEU</name>
<keyword evidence="4 5" id="KW-0472">Membrane</keyword>
<dbReference type="PROSITE" id="PS00668">
    <property type="entry name" value="COMPLEX1_ND1_2"/>
    <property type="match status" value="1"/>
</dbReference>
<dbReference type="GO" id="GO:0048038">
    <property type="term" value="F:quinone binding"/>
    <property type="evidence" value="ECO:0007669"/>
    <property type="project" value="UniProtKB-KW"/>
</dbReference>
<comment type="function">
    <text evidence="5">NDH-1 shuttles electrons from NADH, via FMN and iron-sulfur (Fe-S) centers, to quinones in the respiratory chain. The immediate electron acceptor for the enzyme in this species is believed to be ubiquinone. Couples the redox reaction to proton translocation (for every two electrons transferred, four hydrogen ions are translocated across the cytoplasmic membrane), and thus conserves the redox energy in a proton gradient. This subunit may bind ubiquinone.</text>
</comment>
<reference evidence="8 9" key="1">
    <citation type="submission" date="2011-11" db="EMBL/GenBank/DDBJ databases">
        <title>The Noncontiguous Finished sequence of Saccharomonospora cyanea NA-134.</title>
        <authorList>
            <consortium name="US DOE Joint Genome Institute"/>
            <person name="Lucas S."/>
            <person name="Han J."/>
            <person name="Lapidus A."/>
            <person name="Cheng J.-F."/>
            <person name="Goodwin L."/>
            <person name="Pitluck S."/>
            <person name="Peters L."/>
            <person name="Ovchinnikova G."/>
            <person name="Lu M."/>
            <person name="Detter J.C."/>
            <person name="Han C."/>
            <person name="Tapia R."/>
            <person name="Land M."/>
            <person name="Hauser L."/>
            <person name="Kyrpides N."/>
            <person name="Ivanova N."/>
            <person name="Pagani I."/>
            <person name="Brambilla E.-M."/>
            <person name="Klenk H.-P."/>
            <person name="Woyke T."/>
        </authorList>
    </citation>
    <scope>NUCLEOTIDE SEQUENCE [LARGE SCALE GENOMIC DNA]</scope>
    <source>
        <strain evidence="8 9">NA-134</strain>
    </source>
</reference>
<feature type="transmembrane region" description="Helical" evidence="5">
    <location>
        <begin position="183"/>
        <end position="202"/>
    </location>
</feature>
<dbReference type="NCBIfam" id="NF004741">
    <property type="entry name" value="PRK06076.1-2"/>
    <property type="match status" value="1"/>
</dbReference>
<dbReference type="PANTHER" id="PTHR11432">
    <property type="entry name" value="NADH DEHYDROGENASE SUBUNIT 1"/>
    <property type="match status" value="1"/>
</dbReference>
<dbReference type="Pfam" id="PF00146">
    <property type="entry name" value="NADHdh"/>
    <property type="match status" value="1"/>
</dbReference>
<feature type="compositionally biased region" description="Basic residues" evidence="7">
    <location>
        <begin position="423"/>
        <end position="433"/>
    </location>
</feature>
<keyword evidence="5" id="KW-0874">Quinone</keyword>
<dbReference type="NCBIfam" id="NF004743">
    <property type="entry name" value="PRK06076.1-4"/>
    <property type="match status" value="1"/>
</dbReference>
<dbReference type="HOGENOM" id="CLU_015134_0_0_11"/>
<dbReference type="InterPro" id="IPR001694">
    <property type="entry name" value="NADH_UbQ_OxRdtase_su1/FPO"/>
</dbReference>
<keyword evidence="5" id="KW-1278">Translocase</keyword>
<feature type="transmembrane region" description="Helical" evidence="5">
    <location>
        <begin position="301"/>
        <end position="322"/>
    </location>
</feature>
<feature type="transmembrane region" description="Helical" evidence="5">
    <location>
        <begin position="29"/>
        <end position="52"/>
    </location>
</feature>
<dbReference type="eggNOG" id="COG1005">
    <property type="taxonomic scope" value="Bacteria"/>
</dbReference>
<comment type="similarity">
    <text evidence="5 6">Belongs to the complex I subunit 1 family.</text>
</comment>
<comment type="catalytic activity">
    <reaction evidence="5">
        <text>a quinone + NADH + 5 H(+)(in) = a quinol + NAD(+) + 4 H(+)(out)</text>
        <dbReference type="Rhea" id="RHEA:57888"/>
        <dbReference type="ChEBI" id="CHEBI:15378"/>
        <dbReference type="ChEBI" id="CHEBI:24646"/>
        <dbReference type="ChEBI" id="CHEBI:57540"/>
        <dbReference type="ChEBI" id="CHEBI:57945"/>
        <dbReference type="ChEBI" id="CHEBI:132124"/>
    </reaction>
</comment>
<dbReference type="GO" id="GO:0009060">
    <property type="term" value="P:aerobic respiration"/>
    <property type="evidence" value="ECO:0007669"/>
    <property type="project" value="TreeGrafter"/>
</dbReference>
<dbReference type="AlphaFoldDB" id="H5XEU9"/>
<evidence type="ECO:0000256" key="1">
    <source>
        <dbReference type="ARBA" id="ARBA00004141"/>
    </source>
</evidence>
<feature type="transmembrane region" description="Helical" evidence="5">
    <location>
        <begin position="141"/>
        <end position="162"/>
    </location>
</feature>
<dbReference type="EC" id="7.1.1.-" evidence="5"/>
<comment type="subcellular location">
    <subcellularLocation>
        <location evidence="5 6">Cell membrane</location>
        <topology evidence="5 6">Multi-pass membrane protein</topology>
    </subcellularLocation>
    <subcellularLocation>
        <location evidence="1">Membrane</location>
        <topology evidence="1">Multi-pass membrane protein</topology>
    </subcellularLocation>
</comment>
<keyword evidence="3 5" id="KW-1133">Transmembrane helix</keyword>
<protein>
    <recommendedName>
        <fullName evidence="5">NADH-quinone oxidoreductase subunit H</fullName>
        <ecNumber evidence="5">7.1.1.-</ecNumber>
    </recommendedName>
    <alternativeName>
        <fullName evidence="5">NADH dehydrogenase I subunit H</fullName>
    </alternativeName>
    <alternativeName>
        <fullName evidence="5">NDH-1 subunit H</fullName>
    </alternativeName>
</protein>